<dbReference type="Proteomes" id="UP000243006">
    <property type="component" value="Unassembled WGS sequence"/>
</dbReference>
<dbReference type="EMBL" id="LVZM01001154">
    <property type="protein sequence ID" value="OUC49307.1"/>
    <property type="molecule type" value="Genomic_DNA"/>
</dbReference>
<evidence type="ECO:0000313" key="1">
    <source>
        <dbReference type="EMBL" id="OUC49307.1"/>
    </source>
</evidence>
<gene>
    <name evidence="1" type="ORF">D917_05515</name>
</gene>
<comment type="caution">
    <text evidence="1">The sequence shown here is derived from an EMBL/GenBank/DDBJ whole genome shotgun (WGS) entry which is preliminary data.</text>
</comment>
<organism evidence="1 2">
    <name type="scientific">Trichinella nativa</name>
    <dbReference type="NCBI Taxonomy" id="6335"/>
    <lineage>
        <taxon>Eukaryota</taxon>
        <taxon>Metazoa</taxon>
        <taxon>Ecdysozoa</taxon>
        <taxon>Nematoda</taxon>
        <taxon>Enoplea</taxon>
        <taxon>Dorylaimia</taxon>
        <taxon>Trichinellida</taxon>
        <taxon>Trichinellidae</taxon>
        <taxon>Trichinella</taxon>
    </lineage>
</organism>
<proteinExistence type="predicted"/>
<accession>A0A1Y3EZV2</accession>
<evidence type="ECO:0000313" key="2">
    <source>
        <dbReference type="Proteomes" id="UP000243006"/>
    </source>
</evidence>
<sequence length="124" mass="13788">MRSRGLDILTGPPLHRFYRKKHVCTCSSTWGYVELLTNQHLLHNQFGSPDTASSRRSADPLLRACSSEVVIYRIYQASLASKLSHFLDVQLNRLVAATLAQTTLSATGCFSGRIIKGQRSQTAH</sequence>
<dbReference type="AlphaFoldDB" id="A0A1Y3EZV2"/>
<name>A0A1Y3EZV2_9BILA</name>
<reference evidence="1 2" key="1">
    <citation type="submission" date="2015-04" db="EMBL/GenBank/DDBJ databases">
        <title>Draft genome of the roundworm Trichinella nativa.</title>
        <authorList>
            <person name="Mitreva M."/>
        </authorList>
    </citation>
    <scope>NUCLEOTIDE SEQUENCE [LARGE SCALE GENOMIC DNA]</scope>
    <source>
        <strain evidence="1 2">ISS45</strain>
    </source>
</reference>
<protein>
    <submittedName>
        <fullName evidence="1">Uncharacterized protein</fullName>
    </submittedName>
</protein>